<dbReference type="HAMAP" id="MF_00163">
    <property type="entry name" value="Pep_deformylase"/>
    <property type="match status" value="1"/>
</dbReference>
<protein>
    <recommendedName>
        <fullName evidence="2 3">Peptide deformylase</fullName>
        <ecNumber evidence="2 3">3.5.1.88</ecNumber>
    </recommendedName>
</protein>
<keyword evidence="3" id="KW-0648">Protein biosynthesis</keyword>
<dbReference type="InterPro" id="IPR036821">
    <property type="entry name" value="Peptide_deformylase_sf"/>
</dbReference>
<dbReference type="AlphaFoldDB" id="A0A2A9MA33"/>
<evidence type="ECO:0000256" key="1">
    <source>
        <dbReference type="ARBA" id="ARBA00010759"/>
    </source>
</evidence>
<dbReference type="InterPro" id="IPR023635">
    <property type="entry name" value="Peptide_deformylase"/>
</dbReference>
<dbReference type="EMBL" id="NWUJ01000006">
    <property type="protein sequence ID" value="PFH34759.1"/>
    <property type="molecule type" value="Genomic_DNA"/>
</dbReference>
<sequence length="375" mass="41460">MQRIQQENCFLFSAFCFAPFLLFGLGRRSAPRVKLLIPPRRAQRRDFLRFKCPPLTSAWNNRCLRRASRLSAAARSTPASPNPSAFSSPTPTSPPSRFLRASLLSISPPSRPLFPPSSRCCASASPLPELTGARAWPDAPEAVAEGPRAERATVAALAPEPVPGLKALEVLTAPHPLLRRPQIAHADWRAAETRATAEHMLAVMYREGGVGLAAPQVGLDVQLIVWNPTGSRLERSAERVFLNPRLVALWGPRISEIEGCLSFPGVFAPVERPLHARVAYTSISGADRLVDLSGLEARIVQHEIDHLQGILFVDRVSKRGCAVEAARLMMSIFALLEQWLYSCEDIRLLGRRALKKRRSRSHARRRALGSWICMN</sequence>
<dbReference type="GeneID" id="40311718"/>
<dbReference type="Proteomes" id="UP000224006">
    <property type="component" value="Chromosome VI"/>
</dbReference>
<dbReference type="NCBIfam" id="TIGR00079">
    <property type="entry name" value="pept_deformyl"/>
    <property type="match status" value="1"/>
</dbReference>
<comment type="catalytic activity">
    <reaction evidence="3">
        <text>N-terminal N-formyl-L-methionyl-[peptide] + H2O = N-terminal L-methionyl-[peptide] + formate</text>
        <dbReference type="Rhea" id="RHEA:24420"/>
        <dbReference type="Rhea" id="RHEA-COMP:10639"/>
        <dbReference type="Rhea" id="RHEA-COMP:10640"/>
        <dbReference type="ChEBI" id="CHEBI:15377"/>
        <dbReference type="ChEBI" id="CHEBI:15740"/>
        <dbReference type="ChEBI" id="CHEBI:49298"/>
        <dbReference type="ChEBI" id="CHEBI:64731"/>
        <dbReference type="EC" id="3.5.1.88"/>
    </reaction>
</comment>
<dbReference type="GO" id="GO:0046872">
    <property type="term" value="F:metal ion binding"/>
    <property type="evidence" value="ECO:0007669"/>
    <property type="project" value="UniProtKB-KW"/>
</dbReference>
<comment type="similarity">
    <text evidence="1 3">Belongs to the polypeptide deformylase family.</text>
</comment>
<keyword evidence="3" id="KW-0479">Metal-binding</keyword>
<dbReference type="SUPFAM" id="SSF56420">
    <property type="entry name" value="Peptide deformylase"/>
    <property type="match status" value="1"/>
</dbReference>
<organism evidence="5 6">
    <name type="scientific">Besnoitia besnoiti</name>
    <name type="common">Apicomplexan protozoan</name>
    <dbReference type="NCBI Taxonomy" id="94643"/>
    <lineage>
        <taxon>Eukaryota</taxon>
        <taxon>Sar</taxon>
        <taxon>Alveolata</taxon>
        <taxon>Apicomplexa</taxon>
        <taxon>Conoidasida</taxon>
        <taxon>Coccidia</taxon>
        <taxon>Eucoccidiorida</taxon>
        <taxon>Eimeriorina</taxon>
        <taxon>Sarcocystidae</taxon>
        <taxon>Besnoitia</taxon>
    </lineage>
</organism>
<dbReference type="PANTHER" id="PTHR10458:SF22">
    <property type="entry name" value="PEPTIDE DEFORMYLASE"/>
    <property type="match status" value="1"/>
</dbReference>
<dbReference type="NCBIfam" id="NF001159">
    <property type="entry name" value="PRK00150.1-3"/>
    <property type="match status" value="1"/>
</dbReference>
<comment type="function">
    <text evidence="3">Removes the formyl group from the N-terminal Met of newly synthesized proteins.</text>
</comment>
<evidence type="ECO:0000313" key="5">
    <source>
        <dbReference type="EMBL" id="PFH34759.1"/>
    </source>
</evidence>
<gene>
    <name evidence="5" type="ORF">BESB_067920</name>
</gene>
<accession>A0A2A9MA33</accession>
<name>A0A2A9MA33_BESBE</name>
<dbReference type="KEGG" id="bbes:BESB_067920"/>
<dbReference type="Gene3D" id="3.90.45.10">
    <property type="entry name" value="Peptide deformylase"/>
    <property type="match status" value="1"/>
</dbReference>
<dbReference type="VEuPathDB" id="ToxoDB:BESB_067920"/>
<dbReference type="OrthoDB" id="276063at2759"/>
<evidence type="ECO:0000313" key="6">
    <source>
        <dbReference type="Proteomes" id="UP000224006"/>
    </source>
</evidence>
<evidence type="ECO:0000256" key="4">
    <source>
        <dbReference type="SAM" id="MobiDB-lite"/>
    </source>
</evidence>
<evidence type="ECO:0000256" key="2">
    <source>
        <dbReference type="ARBA" id="ARBA00012175"/>
    </source>
</evidence>
<dbReference type="Pfam" id="PF01327">
    <property type="entry name" value="Pep_deformylase"/>
    <property type="match status" value="1"/>
</dbReference>
<proteinExistence type="inferred from homology"/>
<dbReference type="CDD" id="cd00487">
    <property type="entry name" value="Pep_deformylase"/>
    <property type="match status" value="1"/>
</dbReference>
<dbReference type="GO" id="GO:0006412">
    <property type="term" value="P:translation"/>
    <property type="evidence" value="ECO:0007669"/>
    <property type="project" value="UniProtKB-KW"/>
</dbReference>
<comment type="caution">
    <text evidence="5">The sequence shown here is derived from an EMBL/GenBank/DDBJ whole genome shotgun (WGS) entry which is preliminary data.</text>
</comment>
<dbReference type="GO" id="GO:0042586">
    <property type="term" value="F:peptide deformylase activity"/>
    <property type="evidence" value="ECO:0007669"/>
    <property type="project" value="UniProtKB-EC"/>
</dbReference>
<dbReference type="PANTHER" id="PTHR10458">
    <property type="entry name" value="PEPTIDE DEFORMYLASE"/>
    <property type="match status" value="1"/>
</dbReference>
<dbReference type="EC" id="3.5.1.88" evidence="2 3"/>
<reference evidence="5 6" key="1">
    <citation type="submission" date="2017-09" db="EMBL/GenBank/DDBJ databases">
        <title>Genome sequencing of Besnoitia besnoiti strain Bb-Ger1.</title>
        <authorList>
            <person name="Schares G."/>
            <person name="Venepally P."/>
            <person name="Lorenzi H.A."/>
        </authorList>
    </citation>
    <scope>NUCLEOTIDE SEQUENCE [LARGE SCALE GENOMIC DNA]</scope>
    <source>
        <strain evidence="5 6">Bb-Ger1</strain>
    </source>
</reference>
<keyword evidence="3" id="KW-0378">Hydrolase</keyword>
<keyword evidence="6" id="KW-1185">Reference proteome</keyword>
<dbReference type="RefSeq" id="XP_029218768.1">
    <property type="nucleotide sequence ID" value="XM_029365185.1"/>
</dbReference>
<dbReference type="STRING" id="94643.A0A2A9MA33"/>
<evidence type="ECO:0000256" key="3">
    <source>
        <dbReference type="RuleBase" id="RU362111"/>
    </source>
</evidence>
<dbReference type="PRINTS" id="PR01576">
    <property type="entry name" value="PDEFORMYLASE"/>
</dbReference>
<feature type="region of interest" description="Disordered" evidence="4">
    <location>
        <begin position="74"/>
        <end position="95"/>
    </location>
</feature>